<dbReference type="InterPro" id="IPR058240">
    <property type="entry name" value="rSAM_sf"/>
</dbReference>
<dbReference type="SUPFAM" id="SSF102114">
    <property type="entry name" value="Radical SAM enzymes"/>
    <property type="match status" value="1"/>
</dbReference>
<evidence type="ECO:0000256" key="4">
    <source>
        <dbReference type="ARBA" id="ARBA00022723"/>
    </source>
</evidence>
<evidence type="ECO:0000256" key="2">
    <source>
        <dbReference type="ARBA" id="ARBA00022485"/>
    </source>
</evidence>
<dbReference type="GO" id="GO:0003824">
    <property type="term" value="F:catalytic activity"/>
    <property type="evidence" value="ECO:0007669"/>
    <property type="project" value="InterPro"/>
</dbReference>
<evidence type="ECO:0000256" key="1">
    <source>
        <dbReference type="ARBA" id="ARBA00001966"/>
    </source>
</evidence>
<dbReference type="EMBL" id="CP013118">
    <property type="protein sequence ID" value="ALO17350.1"/>
    <property type="molecule type" value="Genomic_DNA"/>
</dbReference>
<dbReference type="CDD" id="cd01335">
    <property type="entry name" value="Radical_SAM"/>
    <property type="match status" value="1"/>
</dbReference>
<dbReference type="InterPro" id="IPR034457">
    <property type="entry name" value="Organic_radical-activating"/>
</dbReference>
<dbReference type="GO" id="GO:0046872">
    <property type="term" value="F:metal ion binding"/>
    <property type="evidence" value="ECO:0007669"/>
    <property type="project" value="UniProtKB-KW"/>
</dbReference>
<keyword evidence="5" id="KW-0408">Iron</keyword>
<dbReference type="PANTHER" id="PTHR30352">
    <property type="entry name" value="PYRUVATE FORMATE-LYASE-ACTIVATING ENZYME"/>
    <property type="match status" value="1"/>
</dbReference>
<dbReference type="SFLD" id="SFLDS00029">
    <property type="entry name" value="Radical_SAM"/>
    <property type="match status" value="1"/>
</dbReference>
<comment type="cofactor">
    <cofactor evidence="1">
        <name>[4Fe-4S] cluster</name>
        <dbReference type="ChEBI" id="CHEBI:49883"/>
    </cofactor>
</comment>
<evidence type="ECO:0000259" key="7">
    <source>
        <dbReference type="PROSITE" id="PS51918"/>
    </source>
</evidence>
<evidence type="ECO:0000256" key="5">
    <source>
        <dbReference type="ARBA" id="ARBA00023004"/>
    </source>
</evidence>
<evidence type="ECO:0000313" key="8">
    <source>
        <dbReference type="EMBL" id="ALO17350.1"/>
    </source>
</evidence>
<organism evidence="8 9">
    <name type="scientific">Salinivirga cyanobacteriivorans</name>
    <dbReference type="NCBI Taxonomy" id="1307839"/>
    <lineage>
        <taxon>Bacteria</taxon>
        <taxon>Pseudomonadati</taxon>
        <taxon>Bacteroidota</taxon>
        <taxon>Bacteroidia</taxon>
        <taxon>Bacteroidales</taxon>
        <taxon>Salinivirgaceae</taxon>
        <taxon>Salinivirga</taxon>
    </lineage>
</organism>
<accession>A0A0S2I4S3</accession>
<keyword evidence="4" id="KW-0479">Metal-binding</keyword>
<dbReference type="STRING" id="1307839.L21SP5_03755"/>
<dbReference type="Pfam" id="PF04055">
    <property type="entry name" value="Radical_SAM"/>
    <property type="match status" value="1"/>
</dbReference>
<dbReference type="PANTHER" id="PTHR30352:SF13">
    <property type="entry name" value="GLYCYL-RADICAL ENZYME ACTIVATING ENZYME YJJW-RELATED"/>
    <property type="match status" value="1"/>
</dbReference>
<reference evidence="8 9" key="1">
    <citation type="submission" date="2015-11" db="EMBL/GenBank/DDBJ databases">
        <title>Description and complete genome sequence of a novel strain predominating in hypersaline microbial mats and representing a new family of the Bacteriodetes phylum.</title>
        <authorList>
            <person name="Spring S."/>
            <person name="Bunk B."/>
            <person name="Sproer C."/>
            <person name="Klenk H.-P."/>
        </authorList>
    </citation>
    <scope>NUCLEOTIDE SEQUENCE [LARGE SCALE GENOMIC DNA]</scope>
    <source>
        <strain evidence="8 9">L21-Spi-D4</strain>
    </source>
</reference>
<dbReference type="SFLD" id="SFLDG01094">
    <property type="entry name" value="Uncharacterised_Radical_SAM_Su"/>
    <property type="match status" value="1"/>
</dbReference>
<keyword evidence="3" id="KW-0949">S-adenosyl-L-methionine</keyword>
<dbReference type="PATRIC" id="fig|1307839.3.peg.4012"/>
<dbReference type="RefSeq" id="WP_081421592.1">
    <property type="nucleotide sequence ID" value="NZ_CP013118.1"/>
</dbReference>
<protein>
    <submittedName>
        <fullName evidence="8">tRNA-modifying enzyme</fullName>
    </submittedName>
</protein>
<evidence type="ECO:0000256" key="6">
    <source>
        <dbReference type="ARBA" id="ARBA00023014"/>
    </source>
</evidence>
<keyword evidence="6" id="KW-0411">Iron-sulfur</keyword>
<proteinExistence type="predicted"/>
<dbReference type="OrthoDB" id="9782387at2"/>
<evidence type="ECO:0000256" key="3">
    <source>
        <dbReference type="ARBA" id="ARBA00022691"/>
    </source>
</evidence>
<dbReference type="KEGG" id="blq:L21SP5_03755"/>
<dbReference type="GO" id="GO:0051539">
    <property type="term" value="F:4 iron, 4 sulfur cluster binding"/>
    <property type="evidence" value="ECO:0007669"/>
    <property type="project" value="UniProtKB-KW"/>
</dbReference>
<dbReference type="PROSITE" id="PS51918">
    <property type="entry name" value="RADICAL_SAM"/>
    <property type="match status" value="1"/>
</dbReference>
<keyword evidence="9" id="KW-1185">Reference proteome</keyword>
<dbReference type="InterPro" id="IPR007197">
    <property type="entry name" value="rSAM"/>
</dbReference>
<dbReference type="InterPro" id="IPR012840">
    <property type="entry name" value="NrdG2"/>
</dbReference>
<name>A0A0S2I4S3_9BACT</name>
<dbReference type="InterPro" id="IPR013785">
    <property type="entry name" value="Aldolase_TIM"/>
</dbReference>
<dbReference type="Gene3D" id="3.20.20.70">
    <property type="entry name" value="Aldolase class I"/>
    <property type="match status" value="1"/>
</dbReference>
<gene>
    <name evidence="8" type="ORF">L21SP5_03755</name>
</gene>
<keyword evidence="2" id="KW-0004">4Fe-4S</keyword>
<evidence type="ECO:0000313" key="9">
    <source>
        <dbReference type="Proteomes" id="UP000064893"/>
    </source>
</evidence>
<feature type="domain" description="Radical SAM core" evidence="7">
    <location>
        <begin position="54"/>
        <end position="248"/>
    </location>
</feature>
<dbReference type="AlphaFoldDB" id="A0A0S2I4S3"/>
<dbReference type="NCBIfam" id="TIGR02495">
    <property type="entry name" value="NrdG2"/>
    <property type="match status" value="1"/>
</dbReference>
<dbReference type="Proteomes" id="UP000064893">
    <property type="component" value="Chromosome"/>
</dbReference>
<sequence length="248" mass="28024">MSGPKGFKRSTPPLLCWEFCAKAFHDLPECDEYDQSTIVKNLKIGGFTKQSFIDWKGRTCAVVFTKGCNFRCSYCHNPSLVLKNQIKKMPDIDPDEILDYLKSRKDWLDGVVVTGGEPTLHIGLPEFLCKIKSLGLAVKLDTNGSNPCLLKELIAHELVDYVAMDIKTCLKKEAYNEITNCSDQNLIEKIQQSLEVLRSSGIDYQLRTTALPGHHTEAVMNELKQQFGGEHYVVQKFREGDVLGKYED</sequence>